<evidence type="ECO:0000256" key="1">
    <source>
        <dbReference type="SAM" id="Phobius"/>
    </source>
</evidence>
<gene>
    <name evidence="3" type="ORF">DN757_17075</name>
</gene>
<name>A0A2W6NFT4_9BACL</name>
<organism evidence="3 4">
    <name type="scientific">Paenibacillus silvae</name>
    <dbReference type="NCBI Taxonomy" id="1325358"/>
    <lineage>
        <taxon>Bacteria</taxon>
        <taxon>Bacillati</taxon>
        <taxon>Bacillota</taxon>
        <taxon>Bacilli</taxon>
        <taxon>Bacillales</taxon>
        <taxon>Paenibacillaceae</taxon>
        <taxon>Paenibacillus</taxon>
    </lineage>
</organism>
<protein>
    <recommendedName>
        <fullName evidence="2">Putative zinc-finger domain-containing protein</fullName>
    </recommendedName>
</protein>
<dbReference type="Pfam" id="PF13490">
    <property type="entry name" value="zf-HC2"/>
    <property type="match status" value="1"/>
</dbReference>
<proteinExistence type="predicted"/>
<evidence type="ECO:0000259" key="2">
    <source>
        <dbReference type="Pfam" id="PF13490"/>
    </source>
</evidence>
<dbReference type="AlphaFoldDB" id="A0A2W6NFT4"/>
<keyword evidence="1" id="KW-0812">Transmembrane</keyword>
<dbReference type="RefSeq" id="WP_111271399.1">
    <property type="nucleotide sequence ID" value="NZ_QKWW01000047.1"/>
</dbReference>
<evidence type="ECO:0000313" key="3">
    <source>
        <dbReference type="EMBL" id="PZT54515.1"/>
    </source>
</evidence>
<evidence type="ECO:0000313" key="4">
    <source>
        <dbReference type="Proteomes" id="UP000249204"/>
    </source>
</evidence>
<dbReference type="InterPro" id="IPR027383">
    <property type="entry name" value="Znf_put"/>
</dbReference>
<keyword evidence="1" id="KW-1133">Transmembrane helix</keyword>
<reference evidence="3 4" key="1">
    <citation type="submission" date="2018-06" db="EMBL/GenBank/DDBJ databases">
        <title>Isolation of heavy metals resistant Paenibacillus silvae NC2 from Gold-Copper mine in ZiJin, China.</title>
        <authorList>
            <person name="Xu J."/>
            <person name="Mazhar H.S."/>
            <person name="Rensing C."/>
        </authorList>
    </citation>
    <scope>NUCLEOTIDE SEQUENCE [LARGE SCALE GENOMIC DNA]</scope>
    <source>
        <strain evidence="3 4">NC2</strain>
    </source>
</reference>
<keyword evidence="1" id="KW-0472">Membrane</keyword>
<dbReference type="EMBL" id="QKWW01000047">
    <property type="protein sequence ID" value="PZT54515.1"/>
    <property type="molecule type" value="Genomic_DNA"/>
</dbReference>
<comment type="caution">
    <text evidence="3">The sequence shown here is derived from an EMBL/GenBank/DDBJ whole genome shotgun (WGS) entry which is preliminary data.</text>
</comment>
<sequence>MNCNDAQELFALVWDLPESHPQRIAFHAHLAGCEECSAQFEVWEEAQMLLHSIPVPVTEQQAERVNRNVMDRIYAESPWLLPEEAKVNRFSAAIRKHMSLWIAAFLAIFLCSFLYMAMFKPDVSEAEKSNVVTTGILETAVAGSTSSSSEMYQYNIPQADKGSIIEPFVVSMAPTYPEYWMGLSLLAIGMALYSLGRMHRSTNKRKQGVRA</sequence>
<accession>A0A2W6NFT4</accession>
<dbReference type="Proteomes" id="UP000249204">
    <property type="component" value="Unassembled WGS sequence"/>
</dbReference>
<feature type="transmembrane region" description="Helical" evidence="1">
    <location>
        <begin position="179"/>
        <end position="196"/>
    </location>
</feature>
<feature type="domain" description="Putative zinc-finger" evidence="2">
    <location>
        <begin position="3"/>
        <end position="36"/>
    </location>
</feature>
<feature type="transmembrane region" description="Helical" evidence="1">
    <location>
        <begin position="98"/>
        <end position="118"/>
    </location>
</feature>